<dbReference type="SUPFAM" id="SSF53790">
    <property type="entry name" value="Tetrapyrrole methylase"/>
    <property type="match status" value="1"/>
</dbReference>
<evidence type="ECO:0000313" key="9">
    <source>
        <dbReference type="EMBL" id="GAL34396.1"/>
    </source>
</evidence>
<evidence type="ECO:0000256" key="1">
    <source>
        <dbReference type="ARBA" id="ARBA00005010"/>
    </source>
</evidence>
<dbReference type="AlphaFoldDB" id="A0A090T355"/>
<evidence type="ECO:0000256" key="2">
    <source>
        <dbReference type="ARBA" id="ARBA00012400"/>
    </source>
</evidence>
<dbReference type="InterPro" id="IPR036291">
    <property type="entry name" value="NAD(P)-bd_dom_sf"/>
</dbReference>
<dbReference type="GO" id="GO:0019354">
    <property type="term" value="P:siroheme biosynthetic process"/>
    <property type="evidence" value="ECO:0007669"/>
    <property type="project" value="UniProtKB-UniPathway"/>
</dbReference>
<dbReference type="GO" id="GO:0043115">
    <property type="term" value="F:precorrin-2 dehydrogenase activity"/>
    <property type="evidence" value="ECO:0007669"/>
    <property type="project" value="UniProtKB-EC"/>
</dbReference>
<dbReference type="Pfam" id="PF14824">
    <property type="entry name" value="Sirohm_synth_M"/>
    <property type="match status" value="1"/>
</dbReference>
<dbReference type="InterPro" id="IPR037115">
    <property type="entry name" value="Sirohaem_synt_dimer_dom_sf"/>
</dbReference>
<dbReference type="InterPro" id="IPR028281">
    <property type="entry name" value="Sirohaem_synthase_central"/>
</dbReference>
<evidence type="ECO:0000256" key="6">
    <source>
        <dbReference type="ARBA" id="ARBA00047561"/>
    </source>
</evidence>
<evidence type="ECO:0000256" key="5">
    <source>
        <dbReference type="ARBA" id="ARBA00023244"/>
    </source>
</evidence>
<dbReference type="InterPro" id="IPR006367">
    <property type="entry name" value="Sirohaem_synthase_N"/>
</dbReference>
<dbReference type="EC" id="1.3.1.76" evidence="2"/>
<feature type="domain" description="Siroheme synthase central" evidence="8">
    <location>
        <begin position="120"/>
        <end position="146"/>
    </location>
</feature>
<evidence type="ECO:0000313" key="10">
    <source>
        <dbReference type="Proteomes" id="UP000029224"/>
    </source>
</evidence>
<dbReference type="NCBIfam" id="TIGR01470">
    <property type="entry name" value="cysG_Nterm"/>
    <property type="match status" value="1"/>
</dbReference>
<organism evidence="9 10">
    <name type="scientific">Vibrio maritimus</name>
    <dbReference type="NCBI Taxonomy" id="990268"/>
    <lineage>
        <taxon>Bacteria</taxon>
        <taxon>Pseudomonadati</taxon>
        <taxon>Pseudomonadota</taxon>
        <taxon>Gammaproteobacteria</taxon>
        <taxon>Vibrionales</taxon>
        <taxon>Vibrionaceae</taxon>
        <taxon>Vibrio</taxon>
    </lineage>
</organism>
<dbReference type="GO" id="GO:0008168">
    <property type="term" value="F:methyltransferase activity"/>
    <property type="evidence" value="ECO:0007669"/>
    <property type="project" value="InterPro"/>
</dbReference>
<evidence type="ECO:0000259" key="7">
    <source>
        <dbReference type="Pfam" id="PF10414"/>
    </source>
</evidence>
<dbReference type="Pfam" id="PF10414">
    <property type="entry name" value="CysG_dimeriser"/>
    <property type="match status" value="1"/>
</dbReference>
<proteinExistence type="predicted"/>
<dbReference type="InterPro" id="IPR028161">
    <property type="entry name" value="Met8-like"/>
</dbReference>
<dbReference type="SUPFAM" id="SSF51735">
    <property type="entry name" value="NAD(P)-binding Rossmann-fold domains"/>
    <property type="match status" value="1"/>
</dbReference>
<dbReference type="PANTHER" id="PTHR35330">
    <property type="entry name" value="SIROHEME BIOSYNTHESIS PROTEIN MET8"/>
    <property type="match status" value="1"/>
</dbReference>
<dbReference type="InterPro" id="IPR019478">
    <property type="entry name" value="Sirohaem_synthase_dimer_dom"/>
</dbReference>
<dbReference type="InterPro" id="IPR014777">
    <property type="entry name" value="4pyrrole_Mease_sub1"/>
</dbReference>
<dbReference type="Gene3D" id="3.40.50.720">
    <property type="entry name" value="NAD(P)-binding Rossmann-like Domain"/>
    <property type="match status" value="1"/>
</dbReference>
<dbReference type="Gene3D" id="3.30.160.110">
    <property type="entry name" value="Siroheme synthase, domain 2"/>
    <property type="match status" value="1"/>
</dbReference>
<keyword evidence="3 9" id="KW-0560">Oxidoreductase</keyword>
<dbReference type="Pfam" id="PF13241">
    <property type="entry name" value="NAD_binding_7"/>
    <property type="match status" value="1"/>
</dbReference>
<dbReference type="SUPFAM" id="SSF75615">
    <property type="entry name" value="Siroheme synthase middle domains-like"/>
    <property type="match status" value="1"/>
</dbReference>
<keyword evidence="4" id="KW-0520">NAD</keyword>
<dbReference type="OrthoDB" id="9815856at2"/>
<comment type="pathway">
    <text evidence="1">Porphyrin-containing compound metabolism; siroheme biosynthesis; sirohydrochlorin from precorrin-2: step 1/1.</text>
</comment>
<dbReference type="UniPathway" id="UPA00262">
    <property type="reaction ID" value="UER00222"/>
</dbReference>
<comment type="caution">
    <text evidence="9">The sequence shown here is derived from an EMBL/GenBank/DDBJ whole genome shotgun (WGS) entry which is preliminary data.</text>
</comment>
<evidence type="ECO:0000256" key="3">
    <source>
        <dbReference type="ARBA" id="ARBA00023002"/>
    </source>
</evidence>
<sequence>MRYFPLFMDLLERPVLVVGGGEVACRKVETLVRAGARVTVVSPKVEPYLRELSESGKCVWIPRFYEQELMRDQFVQVWATTDNPELNHRVHKDAKNAGILVNVVDDTPYCDFITPSIINRGRVQIAISSGGSSPVLIRGIREKLEAVLPMNTAQLADFAASKRSDIKRHFATVDERRKFWELFFKQPLVINCKDNQELEKAYQALIHADAEFTDSCTWIEFGEDPELLPIKAMRIMQEAEIVFYDKQCPFGFVDLVRRDAERIAFDDVTQVSSDIMTRKADKQRIVVFVEPNSSSYKLLKEGDEVIELAKVK</sequence>
<dbReference type="Proteomes" id="UP000029224">
    <property type="component" value="Unassembled WGS sequence"/>
</dbReference>
<dbReference type="GO" id="GO:0004325">
    <property type="term" value="F:ferrochelatase activity"/>
    <property type="evidence" value="ECO:0007669"/>
    <property type="project" value="InterPro"/>
</dbReference>
<dbReference type="Gene3D" id="1.10.8.210">
    <property type="entry name" value="Sirohaem synthase, dimerisation domain"/>
    <property type="match status" value="1"/>
</dbReference>
<reference evidence="9 10" key="2">
    <citation type="submission" date="2014-09" db="EMBL/GenBank/DDBJ databases">
        <authorList>
            <consortium name="NBRP consortium"/>
            <person name="Sawabe T."/>
            <person name="Meirelles P."/>
            <person name="Nakanishi M."/>
            <person name="Sayaka M."/>
            <person name="Hattori M."/>
            <person name="Ohkuma M."/>
        </authorList>
    </citation>
    <scope>NUCLEOTIDE SEQUENCE [LARGE SCALE GENOMIC DNA]</scope>
    <source>
        <strain evidence="9 10">JCM 19240</strain>
    </source>
</reference>
<name>A0A090T355_9VIBR</name>
<feature type="domain" description="Sirohaem synthase dimerisation" evidence="7">
    <location>
        <begin position="153"/>
        <end position="205"/>
    </location>
</feature>
<dbReference type="PANTHER" id="PTHR35330:SF1">
    <property type="entry name" value="SIROHEME BIOSYNTHESIS PROTEIN MET8"/>
    <property type="match status" value="1"/>
</dbReference>
<evidence type="ECO:0000259" key="8">
    <source>
        <dbReference type="Pfam" id="PF14824"/>
    </source>
</evidence>
<reference evidence="9 10" key="1">
    <citation type="submission" date="2014-09" db="EMBL/GenBank/DDBJ databases">
        <title>Vibrio maritimus JCM 19240. (C210) whole genome shotgun sequence.</title>
        <authorList>
            <person name="Sawabe T."/>
            <person name="Meirelles P."/>
            <person name="Nakanishi M."/>
            <person name="Sayaka M."/>
            <person name="Hattori M."/>
            <person name="Ohkuma M."/>
        </authorList>
    </citation>
    <scope>NUCLEOTIDE SEQUENCE [LARGE SCALE GENOMIC DNA]</scope>
    <source>
        <strain evidence="9 10">JCM 19240</strain>
    </source>
</reference>
<gene>
    <name evidence="9" type="ORF">JCM19240_1304</name>
</gene>
<keyword evidence="5" id="KW-0627">Porphyrin biosynthesis</keyword>
<dbReference type="Gene3D" id="3.40.1010.10">
    <property type="entry name" value="Cobalt-precorrin-4 Transmethylase, Domain 1"/>
    <property type="match status" value="1"/>
</dbReference>
<comment type="catalytic activity">
    <reaction evidence="6">
        <text>precorrin-2 + NAD(+) = sirohydrochlorin + NADH + 2 H(+)</text>
        <dbReference type="Rhea" id="RHEA:15613"/>
        <dbReference type="ChEBI" id="CHEBI:15378"/>
        <dbReference type="ChEBI" id="CHEBI:57540"/>
        <dbReference type="ChEBI" id="CHEBI:57945"/>
        <dbReference type="ChEBI" id="CHEBI:58351"/>
        <dbReference type="ChEBI" id="CHEBI:58827"/>
        <dbReference type="EC" id="1.3.1.76"/>
    </reaction>
</comment>
<keyword evidence="9" id="KW-0456">Lyase</keyword>
<keyword evidence="10" id="KW-1185">Reference proteome</keyword>
<evidence type="ECO:0000256" key="4">
    <source>
        <dbReference type="ARBA" id="ARBA00023027"/>
    </source>
</evidence>
<protein>
    <recommendedName>
        <fullName evidence="2">precorrin-2 dehydrogenase</fullName>
        <ecNumber evidence="2">1.3.1.76</ecNumber>
    </recommendedName>
</protein>
<dbReference type="InterPro" id="IPR035996">
    <property type="entry name" value="4pyrrol_Methylase_sf"/>
</dbReference>
<accession>A0A090T355</accession>
<dbReference type="EMBL" id="BBMT01000004">
    <property type="protein sequence ID" value="GAL34396.1"/>
    <property type="molecule type" value="Genomic_DNA"/>
</dbReference>